<organism evidence="1 2">
    <name type="scientific">Proteus faecis</name>
    <dbReference type="NCBI Taxonomy" id="2050967"/>
    <lineage>
        <taxon>Bacteria</taxon>
        <taxon>Pseudomonadati</taxon>
        <taxon>Pseudomonadota</taxon>
        <taxon>Gammaproteobacteria</taxon>
        <taxon>Enterobacterales</taxon>
        <taxon>Morganellaceae</taxon>
        <taxon>Proteus</taxon>
    </lineage>
</organism>
<evidence type="ECO:0000313" key="2">
    <source>
        <dbReference type="Proteomes" id="UP001224739"/>
    </source>
</evidence>
<dbReference type="GeneID" id="83611100"/>
<dbReference type="AlphaFoldDB" id="A0AAW7CSL8"/>
<proteinExistence type="predicted"/>
<reference evidence="1" key="1">
    <citation type="submission" date="2023-06" db="EMBL/GenBank/DDBJ databases">
        <title>Acute promotion of culturable opportunistic pathogens and persistent increase of antibiotic resistance following antibiotic exposure in mouse gut microbiota.</title>
        <authorList>
            <person name="Li L."/>
            <person name="Wang B."/>
            <person name="Sun Y."/>
            <person name="Wang M."/>
            <person name="Xu H."/>
        </authorList>
    </citation>
    <scope>NUCLEOTIDE SEQUENCE</scope>
    <source>
        <strain evidence="1">EPA10_1</strain>
    </source>
</reference>
<name>A0AAW7CSL8_9GAMM</name>
<protein>
    <recommendedName>
        <fullName evidence="3">Restriction endonuclease</fullName>
    </recommendedName>
</protein>
<evidence type="ECO:0008006" key="3">
    <source>
        <dbReference type="Google" id="ProtNLM"/>
    </source>
</evidence>
<dbReference type="EMBL" id="JASVWL010000001">
    <property type="protein sequence ID" value="MDL5353746.1"/>
    <property type="molecule type" value="Genomic_DNA"/>
</dbReference>
<comment type="caution">
    <text evidence="1">The sequence shown here is derived from an EMBL/GenBank/DDBJ whole genome shotgun (WGS) entry which is preliminary data.</text>
</comment>
<dbReference type="RefSeq" id="WP_286038707.1">
    <property type="nucleotide sequence ID" value="NZ_JASVWJ010000001.1"/>
</dbReference>
<evidence type="ECO:0000313" key="1">
    <source>
        <dbReference type="EMBL" id="MDL5353746.1"/>
    </source>
</evidence>
<dbReference type="Proteomes" id="UP001224739">
    <property type="component" value="Unassembled WGS sequence"/>
</dbReference>
<gene>
    <name evidence="1" type="ORF">QSH02_02675</name>
</gene>
<accession>A0AAW7CSL8</accession>
<sequence>MAELVHFEYAPPRSWEQFEELCADLFEIMWSDPNLVRHGRAGQVQDGVDIIAARGEDYPVGLQCKKKSKWPEKEIKLSEITSEIEKAEKFIPPLKEFYILTTASADAKLQKDIRKLNVSRKQNGNFLVQVLFWGDIVRKIALYPMVAKKHFSVGANSNEFSPLLSTWYTSDGKVELADEEWSIAVRELYEDYHDWPTGHVIVRQRETDELIKKINEMAVEPIQKDIRIKRLKLRKKLRRMKERERYLQEVLHNVCTNGKLNFYIFDLNEDEDDAPVILRTIIENRFSLADISSRPNKIKIFPPTTELLIGRCSQFSMALSYLPVNISDSEYMDILKTESSFSQQYYGNEICQVVSELPSFIRRKYVIPSLISWLHRIIHEEKITLKELETAGYLDIDSWKYQY</sequence>